<gene>
    <name evidence="1" type="ORF">Scep_019572</name>
</gene>
<sequence length="56" mass="6404">MLSFIDSFAAFLCSSIQRAYAQSLINIVLSLKCRNVETIVQWSPYSSEDELLDQMK</sequence>
<accession>A0AAP0IBG2</accession>
<dbReference type="Proteomes" id="UP001419268">
    <property type="component" value="Unassembled WGS sequence"/>
</dbReference>
<protein>
    <submittedName>
        <fullName evidence="1">Uncharacterized protein</fullName>
    </submittedName>
</protein>
<comment type="caution">
    <text evidence="1">The sequence shown here is derived from an EMBL/GenBank/DDBJ whole genome shotgun (WGS) entry which is preliminary data.</text>
</comment>
<reference evidence="1 2" key="1">
    <citation type="submission" date="2024-01" db="EMBL/GenBank/DDBJ databases">
        <title>Genome assemblies of Stephania.</title>
        <authorList>
            <person name="Yang L."/>
        </authorList>
    </citation>
    <scope>NUCLEOTIDE SEQUENCE [LARGE SCALE GENOMIC DNA]</scope>
    <source>
        <strain evidence="1">JXDWG</strain>
        <tissue evidence="1">Leaf</tissue>
    </source>
</reference>
<proteinExistence type="predicted"/>
<organism evidence="1 2">
    <name type="scientific">Stephania cephalantha</name>
    <dbReference type="NCBI Taxonomy" id="152367"/>
    <lineage>
        <taxon>Eukaryota</taxon>
        <taxon>Viridiplantae</taxon>
        <taxon>Streptophyta</taxon>
        <taxon>Embryophyta</taxon>
        <taxon>Tracheophyta</taxon>
        <taxon>Spermatophyta</taxon>
        <taxon>Magnoliopsida</taxon>
        <taxon>Ranunculales</taxon>
        <taxon>Menispermaceae</taxon>
        <taxon>Menispermoideae</taxon>
        <taxon>Cissampelideae</taxon>
        <taxon>Stephania</taxon>
    </lineage>
</organism>
<dbReference type="EMBL" id="JBBNAG010000008">
    <property type="protein sequence ID" value="KAK9112053.1"/>
    <property type="molecule type" value="Genomic_DNA"/>
</dbReference>
<keyword evidence="2" id="KW-1185">Reference proteome</keyword>
<evidence type="ECO:0000313" key="2">
    <source>
        <dbReference type="Proteomes" id="UP001419268"/>
    </source>
</evidence>
<name>A0AAP0IBG2_9MAGN</name>
<dbReference type="AlphaFoldDB" id="A0AAP0IBG2"/>
<evidence type="ECO:0000313" key="1">
    <source>
        <dbReference type="EMBL" id="KAK9112053.1"/>
    </source>
</evidence>